<organism evidence="2">
    <name type="scientific">Physcomitrium patens</name>
    <name type="common">Spreading-leaved earth moss</name>
    <name type="synonym">Physcomitrella patens</name>
    <dbReference type="NCBI Taxonomy" id="3218"/>
    <lineage>
        <taxon>Eukaryota</taxon>
        <taxon>Viridiplantae</taxon>
        <taxon>Streptophyta</taxon>
        <taxon>Embryophyta</taxon>
        <taxon>Bryophyta</taxon>
        <taxon>Bryophytina</taxon>
        <taxon>Bryopsida</taxon>
        <taxon>Funariidae</taxon>
        <taxon>Funariales</taxon>
        <taxon>Funariaceae</taxon>
        <taxon>Physcomitrium</taxon>
    </lineage>
</organism>
<evidence type="ECO:0000256" key="1">
    <source>
        <dbReference type="SAM" id="SignalP"/>
    </source>
</evidence>
<feature type="signal peptide" evidence="1">
    <location>
        <begin position="1"/>
        <end position="29"/>
    </location>
</feature>
<evidence type="ECO:0008006" key="5">
    <source>
        <dbReference type="Google" id="ProtNLM"/>
    </source>
</evidence>
<reference evidence="2 4" key="1">
    <citation type="journal article" date="2008" name="Science">
        <title>The Physcomitrella genome reveals evolutionary insights into the conquest of land by plants.</title>
        <authorList>
            <person name="Rensing S."/>
            <person name="Lang D."/>
            <person name="Zimmer A."/>
            <person name="Terry A."/>
            <person name="Salamov A."/>
            <person name="Shapiro H."/>
            <person name="Nishiyama T."/>
            <person name="Perroud P.-F."/>
            <person name="Lindquist E."/>
            <person name="Kamisugi Y."/>
            <person name="Tanahashi T."/>
            <person name="Sakakibara K."/>
            <person name="Fujita T."/>
            <person name="Oishi K."/>
            <person name="Shin-I T."/>
            <person name="Kuroki Y."/>
            <person name="Toyoda A."/>
            <person name="Suzuki Y."/>
            <person name="Hashimoto A."/>
            <person name="Yamaguchi K."/>
            <person name="Sugano A."/>
            <person name="Kohara Y."/>
            <person name="Fujiyama A."/>
            <person name="Anterola A."/>
            <person name="Aoki S."/>
            <person name="Ashton N."/>
            <person name="Barbazuk W.B."/>
            <person name="Barker E."/>
            <person name="Bennetzen J."/>
            <person name="Bezanilla M."/>
            <person name="Blankenship R."/>
            <person name="Cho S.H."/>
            <person name="Dutcher S."/>
            <person name="Estelle M."/>
            <person name="Fawcett J.A."/>
            <person name="Gundlach H."/>
            <person name="Hanada K."/>
            <person name="Heyl A."/>
            <person name="Hicks K.A."/>
            <person name="Hugh J."/>
            <person name="Lohr M."/>
            <person name="Mayer K."/>
            <person name="Melkozernov A."/>
            <person name="Murata T."/>
            <person name="Nelson D."/>
            <person name="Pils B."/>
            <person name="Prigge M."/>
            <person name="Reiss B."/>
            <person name="Renner T."/>
            <person name="Rombauts S."/>
            <person name="Rushton P."/>
            <person name="Sanderfoot A."/>
            <person name="Schween G."/>
            <person name="Shiu S.-H."/>
            <person name="Stueber K."/>
            <person name="Theodoulou F.L."/>
            <person name="Tu H."/>
            <person name="Van de Peer Y."/>
            <person name="Verrier P.J."/>
            <person name="Waters E."/>
            <person name="Wood A."/>
            <person name="Yang L."/>
            <person name="Cove D."/>
            <person name="Cuming A."/>
            <person name="Hasebe M."/>
            <person name="Lucas S."/>
            <person name="Mishler D.B."/>
            <person name="Reski R."/>
            <person name="Grigoriev I."/>
            <person name="Quatrano R.S."/>
            <person name="Boore J.L."/>
        </authorList>
    </citation>
    <scope>NUCLEOTIDE SEQUENCE [LARGE SCALE GENOMIC DNA]</scope>
    <source>
        <strain evidence="3 4">cv. Gransden 2004</strain>
    </source>
</reference>
<reference evidence="3" key="3">
    <citation type="submission" date="2020-12" db="UniProtKB">
        <authorList>
            <consortium name="EnsemblPlants"/>
        </authorList>
    </citation>
    <scope>IDENTIFICATION</scope>
</reference>
<keyword evidence="1" id="KW-0732">Signal</keyword>
<evidence type="ECO:0000313" key="2">
    <source>
        <dbReference type="EMBL" id="PNR33191.1"/>
    </source>
</evidence>
<feature type="chain" id="PRO_5036042809" description="Secreted protein" evidence="1">
    <location>
        <begin position="30"/>
        <end position="126"/>
    </location>
</feature>
<reference evidence="2 4" key="2">
    <citation type="journal article" date="2018" name="Plant J.">
        <title>The Physcomitrella patens chromosome-scale assembly reveals moss genome structure and evolution.</title>
        <authorList>
            <person name="Lang D."/>
            <person name="Ullrich K.K."/>
            <person name="Murat F."/>
            <person name="Fuchs J."/>
            <person name="Jenkins J."/>
            <person name="Haas F.B."/>
            <person name="Piednoel M."/>
            <person name="Gundlach H."/>
            <person name="Van Bel M."/>
            <person name="Meyberg R."/>
            <person name="Vives C."/>
            <person name="Morata J."/>
            <person name="Symeonidi A."/>
            <person name="Hiss M."/>
            <person name="Muchero W."/>
            <person name="Kamisugi Y."/>
            <person name="Saleh O."/>
            <person name="Blanc G."/>
            <person name="Decker E.L."/>
            <person name="van Gessel N."/>
            <person name="Grimwood J."/>
            <person name="Hayes R.D."/>
            <person name="Graham S.W."/>
            <person name="Gunter L.E."/>
            <person name="McDaniel S.F."/>
            <person name="Hoernstein S.N.W."/>
            <person name="Larsson A."/>
            <person name="Li F.W."/>
            <person name="Perroud P.F."/>
            <person name="Phillips J."/>
            <person name="Ranjan P."/>
            <person name="Rokshar D.S."/>
            <person name="Rothfels C.J."/>
            <person name="Schneider L."/>
            <person name="Shu S."/>
            <person name="Stevenson D.W."/>
            <person name="Thummler F."/>
            <person name="Tillich M."/>
            <person name="Villarreal Aguilar J.C."/>
            <person name="Widiez T."/>
            <person name="Wong G.K."/>
            <person name="Wymore A."/>
            <person name="Zhang Y."/>
            <person name="Zimmer A.D."/>
            <person name="Quatrano R.S."/>
            <person name="Mayer K.F.X."/>
            <person name="Goodstein D."/>
            <person name="Casacuberta J.M."/>
            <person name="Vandepoele K."/>
            <person name="Reski R."/>
            <person name="Cuming A.C."/>
            <person name="Tuskan G.A."/>
            <person name="Maumus F."/>
            <person name="Salse J."/>
            <person name="Schmutz J."/>
            <person name="Rensing S.A."/>
        </authorList>
    </citation>
    <scope>NUCLEOTIDE SEQUENCE [LARGE SCALE GENOMIC DNA]</scope>
    <source>
        <strain evidence="3 4">cv. Gransden 2004</strain>
    </source>
</reference>
<dbReference type="AlphaFoldDB" id="A0A2K1IV93"/>
<dbReference type="Gramene" id="Pp3c20_14770V3.2">
    <property type="protein sequence ID" value="PAC:32946498.CDS.1"/>
    <property type="gene ID" value="Pp3c20_14770"/>
</dbReference>
<dbReference type="EnsemblPlants" id="Pp3c20_14770V3.2">
    <property type="protein sequence ID" value="PAC:32946498.CDS.1"/>
    <property type="gene ID" value="Pp3c20_14770"/>
</dbReference>
<dbReference type="Gramene" id="Pp3c20_14770V3.1">
    <property type="protein sequence ID" value="PAC:32946497.CDS.1"/>
    <property type="gene ID" value="Pp3c20_14770"/>
</dbReference>
<gene>
    <name evidence="2" type="ORF">PHYPA_025134</name>
</gene>
<accession>A0A2K1IV93</accession>
<sequence length="126" mass="13963">MFLIFAGAKELVVLCVCAHCWFFCPQVFSRSSSGQVIIRSSSGQGFIWVFIRSGFHLGLHPVRVSPGSSSEQIFSRFSFDQVVIRSSSGLQLKVCTPSNFASTSFSLRQAEASPHANFIIIFKCLY</sequence>
<evidence type="ECO:0000313" key="3">
    <source>
        <dbReference type="EnsemblPlants" id="PAC:32946497.CDS.1"/>
    </source>
</evidence>
<proteinExistence type="predicted"/>
<name>A0A2K1IV93_PHYPA</name>
<evidence type="ECO:0000313" key="4">
    <source>
        <dbReference type="Proteomes" id="UP000006727"/>
    </source>
</evidence>
<dbReference type="Proteomes" id="UP000006727">
    <property type="component" value="Chromosome 20"/>
</dbReference>
<protein>
    <recommendedName>
        <fullName evidence="5">Secreted protein</fullName>
    </recommendedName>
</protein>
<keyword evidence="4" id="KW-1185">Reference proteome</keyword>
<dbReference type="EnsemblPlants" id="Pp3c20_14770V3.1">
    <property type="protein sequence ID" value="PAC:32946497.CDS.1"/>
    <property type="gene ID" value="Pp3c20_14770"/>
</dbReference>
<dbReference type="EMBL" id="ABEU02000020">
    <property type="protein sequence ID" value="PNR33191.1"/>
    <property type="molecule type" value="Genomic_DNA"/>
</dbReference>